<sequence length="190" mass="20646">MQATQRKLKQAEKQLAKLEKDSVPTRVTRRSASSTENTRAQQIVNKKAEIATLKAQQAAMVQVNVGSKCAASPAERSETTTKRRLTSLEEEDLSDLSDYSDHKVITDQNRTPNSLKAPERSPDVNVLTASDVGPQSFTIPELGHINSPSGAAQQMVNLPNQTDPKVGVFADKEPQSFITPGDIHSNGLDP</sequence>
<feature type="compositionally biased region" description="Polar residues" evidence="1">
    <location>
        <begin position="146"/>
        <end position="163"/>
    </location>
</feature>
<dbReference type="EMBL" id="JABCKI010001581">
    <property type="protein sequence ID" value="KAG5649115.1"/>
    <property type="molecule type" value="Genomic_DNA"/>
</dbReference>
<dbReference type="Proteomes" id="UP000717328">
    <property type="component" value="Unassembled WGS sequence"/>
</dbReference>
<gene>
    <name evidence="2" type="ORF">H0H81_006175</name>
</gene>
<reference evidence="2" key="1">
    <citation type="submission" date="2021-02" db="EMBL/GenBank/DDBJ databases">
        <authorList>
            <person name="Nieuwenhuis M."/>
            <person name="Van De Peppel L.J.J."/>
        </authorList>
    </citation>
    <scope>NUCLEOTIDE SEQUENCE</scope>
    <source>
        <strain evidence="2">D49</strain>
    </source>
</reference>
<feature type="compositionally biased region" description="Basic and acidic residues" evidence="1">
    <location>
        <begin position="9"/>
        <end position="23"/>
    </location>
</feature>
<proteinExistence type="predicted"/>
<feature type="region of interest" description="Disordered" evidence="1">
    <location>
        <begin position="1"/>
        <end position="42"/>
    </location>
</feature>
<evidence type="ECO:0000313" key="2">
    <source>
        <dbReference type="EMBL" id="KAG5649115.1"/>
    </source>
</evidence>
<feature type="compositionally biased region" description="Polar residues" evidence="1">
    <location>
        <begin position="30"/>
        <end position="42"/>
    </location>
</feature>
<evidence type="ECO:0000256" key="1">
    <source>
        <dbReference type="SAM" id="MobiDB-lite"/>
    </source>
</evidence>
<protein>
    <submittedName>
        <fullName evidence="2">Uncharacterized protein</fullName>
    </submittedName>
</protein>
<comment type="caution">
    <text evidence="2">The sequence shown here is derived from an EMBL/GenBank/DDBJ whole genome shotgun (WGS) entry which is preliminary data.</text>
</comment>
<organism evidence="2 3">
    <name type="scientific">Sphagnurus paluster</name>
    <dbReference type="NCBI Taxonomy" id="117069"/>
    <lineage>
        <taxon>Eukaryota</taxon>
        <taxon>Fungi</taxon>
        <taxon>Dikarya</taxon>
        <taxon>Basidiomycota</taxon>
        <taxon>Agaricomycotina</taxon>
        <taxon>Agaricomycetes</taxon>
        <taxon>Agaricomycetidae</taxon>
        <taxon>Agaricales</taxon>
        <taxon>Tricholomatineae</taxon>
        <taxon>Lyophyllaceae</taxon>
        <taxon>Sphagnurus</taxon>
    </lineage>
</organism>
<dbReference type="AlphaFoldDB" id="A0A9P7GH00"/>
<reference evidence="2" key="2">
    <citation type="submission" date="2021-10" db="EMBL/GenBank/DDBJ databases">
        <title>Phylogenomics reveals ancestral predisposition of the termite-cultivated fungus Termitomyces towards a domesticated lifestyle.</title>
        <authorList>
            <person name="Auxier B."/>
            <person name="Grum-Grzhimaylo A."/>
            <person name="Cardenas M.E."/>
            <person name="Lodge J.D."/>
            <person name="Laessoe T."/>
            <person name="Pedersen O."/>
            <person name="Smith M.E."/>
            <person name="Kuyper T.W."/>
            <person name="Franco-Molano E.A."/>
            <person name="Baroni T.J."/>
            <person name="Aanen D.K."/>
        </authorList>
    </citation>
    <scope>NUCLEOTIDE SEQUENCE</scope>
    <source>
        <strain evidence="2">D49</strain>
    </source>
</reference>
<accession>A0A9P7GH00</accession>
<feature type="region of interest" description="Disordered" evidence="1">
    <location>
        <begin position="67"/>
        <end position="167"/>
    </location>
</feature>
<keyword evidence="3" id="KW-1185">Reference proteome</keyword>
<name>A0A9P7GH00_9AGAR</name>
<evidence type="ECO:0000313" key="3">
    <source>
        <dbReference type="Proteomes" id="UP000717328"/>
    </source>
</evidence>